<evidence type="ECO:0000259" key="1">
    <source>
        <dbReference type="PROSITE" id="PS50824"/>
    </source>
</evidence>
<dbReference type="AlphaFoldDB" id="A0A315V8W3"/>
<evidence type="ECO:0000313" key="3">
    <source>
        <dbReference type="Proteomes" id="UP000250572"/>
    </source>
</evidence>
<evidence type="ECO:0000313" key="2">
    <source>
        <dbReference type="EMBL" id="PWA19135.1"/>
    </source>
</evidence>
<reference evidence="2 3" key="1">
    <citation type="journal article" date="2018" name="G3 (Bethesda)">
        <title>A High-Quality Reference Genome for the Invasive Mosquitofish Gambusia affinis Using a Chicago Library.</title>
        <authorList>
            <person name="Hoffberg S.L."/>
            <person name="Troendle N.J."/>
            <person name="Glenn T.C."/>
            <person name="Mahmud O."/>
            <person name="Louha S."/>
            <person name="Chalopin D."/>
            <person name="Bennetzen J.L."/>
            <person name="Mauricio R."/>
        </authorList>
    </citation>
    <scope>NUCLEOTIDE SEQUENCE [LARGE SCALE GENOMIC DNA]</scope>
    <source>
        <strain evidence="2">NE01/NJP1002.9</strain>
        <tissue evidence="2">Muscle</tissue>
    </source>
</reference>
<keyword evidence="3" id="KW-1185">Reference proteome</keyword>
<dbReference type="EMBL" id="NHOQ01002193">
    <property type="protein sequence ID" value="PWA19135.1"/>
    <property type="molecule type" value="Genomic_DNA"/>
</dbReference>
<proteinExistence type="predicted"/>
<dbReference type="Gene3D" id="1.10.533.10">
    <property type="entry name" value="Death Domain, Fas"/>
    <property type="match status" value="1"/>
</dbReference>
<protein>
    <recommendedName>
        <fullName evidence="1">Pyrin domain-containing protein</fullName>
    </recommendedName>
</protein>
<dbReference type="InterPro" id="IPR011029">
    <property type="entry name" value="DEATH-like_dom_sf"/>
</dbReference>
<accession>A0A315V8W3</accession>
<feature type="domain" description="Pyrin" evidence="1">
    <location>
        <begin position="24"/>
        <end position="90"/>
    </location>
</feature>
<gene>
    <name evidence="2" type="ORF">CCH79_00019906</name>
</gene>
<dbReference type="Pfam" id="PF02758">
    <property type="entry name" value="PYRIN"/>
    <property type="match status" value="1"/>
</dbReference>
<sequence length="144" mass="16284">MEGEHGNSTWKGSRLEFEPTTFLLPGNNSGAAMVKEDILNTLEELGQEEFQKLKRFLQQPETLPELPTINKKCLEGAKTLDMVDLMMQIYTLSLTFSFIKSYHISNISQTSGYRHKTRTIFKLALVLPTPTPQDDLHTPTGQVV</sequence>
<name>A0A315V8W3_GAMAF</name>
<dbReference type="PROSITE" id="PS50824">
    <property type="entry name" value="DAPIN"/>
    <property type="match status" value="1"/>
</dbReference>
<dbReference type="Proteomes" id="UP000250572">
    <property type="component" value="Unassembled WGS sequence"/>
</dbReference>
<organism evidence="2 3">
    <name type="scientific">Gambusia affinis</name>
    <name type="common">Western mosquitofish</name>
    <name type="synonym">Heterandria affinis</name>
    <dbReference type="NCBI Taxonomy" id="33528"/>
    <lineage>
        <taxon>Eukaryota</taxon>
        <taxon>Metazoa</taxon>
        <taxon>Chordata</taxon>
        <taxon>Craniata</taxon>
        <taxon>Vertebrata</taxon>
        <taxon>Euteleostomi</taxon>
        <taxon>Actinopterygii</taxon>
        <taxon>Neopterygii</taxon>
        <taxon>Teleostei</taxon>
        <taxon>Neoteleostei</taxon>
        <taxon>Acanthomorphata</taxon>
        <taxon>Ovalentaria</taxon>
        <taxon>Atherinomorphae</taxon>
        <taxon>Cyprinodontiformes</taxon>
        <taxon>Poeciliidae</taxon>
        <taxon>Poeciliinae</taxon>
        <taxon>Gambusia</taxon>
    </lineage>
</organism>
<dbReference type="SMART" id="SM01289">
    <property type="entry name" value="PYRIN"/>
    <property type="match status" value="1"/>
</dbReference>
<comment type="caution">
    <text evidence="2">The sequence shown here is derived from an EMBL/GenBank/DDBJ whole genome shotgun (WGS) entry which is preliminary data.</text>
</comment>
<dbReference type="SUPFAM" id="SSF47986">
    <property type="entry name" value="DEATH domain"/>
    <property type="match status" value="1"/>
</dbReference>
<dbReference type="InterPro" id="IPR004020">
    <property type="entry name" value="DAPIN"/>
</dbReference>